<reference evidence="7" key="1">
    <citation type="submission" date="2017-03" db="EMBL/GenBank/DDBJ databases">
        <title>Phytopthora megakarya and P. palmivora, two closely related causual agents of cacao black pod achieved similar genome size and gene model numbers by different mechanisms.</title>
        <authorList>
            <person name="Ali S."/>
            <person name="Shao J."/>
            <person name="Larry D.J."/>
            <person name="Kronmiller B."/>
            <person name="Shen D."/>
            <person name="Strem M.D."/>
            <person name="Melnick R.L."/>
            <person name="Guiltinan M.J."/>
            <person name="Tyler B.M."/>
            <person name="Meinhardt L.W."/>
            <person name="Bailey B.A."/>
        </authorList>
    </citation>
    <scope>NUCLEOTIDE SEQUENCE [LARGE SCALE GENOMIC DNA]</scope>
    <source>
        <strain evidence="7">zdho120</strain>
    </source>
</reference>
<keyword evidence="3 5" id="KW-0964">Secreted</keyword>
<feature type="signal peptide" evidence="5">
    <location>
        <begin position="1"/>
        <end position="21"/>
    </location>
</feature>
<dbReference type="InterPro" id="IPR031825">
    <property type="entry name" value="RXLR"/>
</dbReference>
<keyword evidence="7" id="KW-1185">Reference proteome</keyword>
<organism evidence="6 7">
    <name type="scientific">Phytophthora megakarya</name>
    <dbReference type="NCBI Taxonomy" id="4795"/>
    <lineage>
        <taxon>Eukaryota</taxon>
        <taxon>Sar</taxon>
        <taxon>Stramenopiles</taxon>
        <taxon>Oomycota</taxon>
        <taxon>Peronosporomycetes</taxon>
        <taxon>Peronosporales</taxon>
        <taxon>Peronosporaceae</taxon>
        <taxon>Phytophthora</taxon>
    </lineage>
</organism>
<accession>A0A225VXD6</accession>
<evidence type="ECO:0000313" key="7">
    <source>
        <dbReference type="Proteomes" id="UP000198211"/>
    </source>
</evidence>
<protein>
    <recommendedName>
        <fullName evidence="5">RxLR effector protein</fullName>
    </recommendedName>
</protein>
<sequence length="160" mass="17994">MRLTSMLSATAIAIYFATCAADADQTKIVIKEASVHAEDSADRRFLRAHREDAAIAEERTSHFNVIGMTKKKKALELIDELLENERLTKAAYIWWQHNQHTLTDIDKFLKLTSQIPQDPPRGFAFEPAPTTSPRGCHCVSTVHQASPGPHGWRAGLIWCR</sequence>
<comment type="similarity">
    <text evidence="2 5">Belongs to the RxLR effector family.</text>
</comment>
<dbReference type="Proteomes" id="UP000198211">
    <property type="component" value="Unassembled WGS sequence"/>
</dbReference>
<evidence type="ECO:0000313" key="6">
    <source>
        <dbReference type="EMBL" id="OWZ09629.1"/>
    </source>
</evidence>
<comment type="caution">
    <text evidence="6">The sequence shown here is derived from an EMBL/GenBank/DDBJ whole genome shotgun (WGS) entry which is preliminary data.</text>
</comment>
<dbReference type="AlphaFoldDB" id="A0A225VXD6"/>
<evidence type="ECO:0000256" key="3">
    <source>
        <dbReference type="ARBA" id="ARBA00022525"/>
    </source>
</evidence>
<dbReference type="OrthoDB" id="120062at2759"/>
<evidence type="ECO:0000256" key="5">
    <source>
        <dbReference type="RuleBase" id="RU367124"/>
    </source>
</evidence>
<evidence type="ECO:0000256" key="4">
    <source>
        <dbReference type="ARBA" id="ARBA00022729"/>
    </source>
</evidence>
<dbReference type="EMBL" id="NBNE01002715">
    <property type="protein sequence ID" value="OWZ09629.1"/>
    <property type="molecule type" value="Genomic_DNA"/>
</dbReference>
<gene>
    <name evidence="6" type="ORF">PHMEG_00017641</name>
</gene>
<dbReference type="Pfam" id="PF16810">
    <property type="entry name" value="RXLR"/>
    <property type="match status" value="1"/>
</dbReference>
<dbReference type="Gene3D" id="1.10.10.2460">
    <property type="match status" value="1"/>
</dbReference>
<name>A0A225VXD6_9STRA</name>
<feature type="chain" id="PRO_5028503315" description="RxLR effector protein" evidence="5">
    <location>
        <begin position="22"/>
        <end position="160"/>
    </location>
</feature>
<proteinExistence type="inferred from homology"/>
<evidence type="ECO:0000256" key="2">
    <source>
        <dbReference type="ARBA" id="ARBA00010400"/>
    </source>
</evidence>
<keyword evidence="4 5" id="KW-0732">Signal</keyword>
<evidence type="ECO:0000256" key="1">
    <source>
        <dbReference type="ARBA" id="ARBA00004613"/>
    </source>
</evidence>
<comment type="function">
    <text evidence="5">Effector that suppresses plant defense responses during pathogen infection.</text>
</comment>
<dbReference type="GO" id="GO:0005576">
    <property type="term" value="C:extracellular region"/>
    <property type="evidence" value="ECO:0007669"/>
    <property type="project" value="UniProtKB-SubCell"/>
</dbReference>
<comment type="subcellular location">
    <subcellularLocation>
        <location evidence="1 5">Secreted</location>
    </subcellularLocation>
</comment>